<dbReference type="AlphaFoldDB" id="A0A0S1GNA3"/>
<keyword evidence="1" id="KW-0614">Plasmid</keyword>
<evidence type="ECO:0000313" key="1">
    <source>
        <dbReference type="EMBL" id="ALK43952.1"/>
    </source>
</evidence>
<reference evidence="1" key="1">
    <citation type="submission" date="2015-07" db="EMBL/GenBank/DDBJ databases">
        <title>The mesophilic/psychrophilic dichotomy of Aeromonas salmonicida.</title>
        <authorList>
            <person name="Vincent A.T."/>
            <person name="Trudel M.V."/>
            <person name="Freschi L."/>
            <person name="Nagar V."/>
            <person name="Levesque R.C."/>
            <person name="Charette S.J."/>
        </authorList>
    </citation>
    <scope>NUCLEOTIDE SEQUENCE</scope>
    <source>
        <strain evidence="1">JF4097</strain>
        <plasmid evidence="1">pJF4097</plasmid>
    </source>
</reference>
<geneLocation type="plasmid" evidence="1">
    <name>pJF4097</name>
</geneLocation>
<accession>A0A0S1GNA3</accession>
<dbReference type="EMBL" id="KT334395">
    <property type="protein sequence ID" value="ALK43952.1"/>
    <property type="molecule type" value="Genomic_DNA"/>
</dbReference>
<proteinExistence type="predicted"/>
<sequence>MDLQALSPPLFDLSAYQQALDHVPVNSLTNTKNSVIGDDYSHFKPHTKALPSPRQKMRHSVIESWILRPNDSRPK</sequence>
<name>A0A0S1GNA3_AERSA</name>
<protein>
    <submittedName>
        <fullName evidence="1">Uncharacterized protein</fullName>
    </submittedName>
</protein>
<organism evidence="1">
    <name type="scientific">Aeromonas salmonicida subsp. smithia</name>
    <dbReference type="NCBI Taxonomy" id="80745"/>
    <lineage>
        <taxon>Bacteria</taxon>
        <taxon>Pseudomonadati</taxon>
        <taxon>Pseudomonadota</taxon>
        <taxon>Gammaproteobacteria</taxon>
        <taxon>Aeromonadales</taxon>
        <taxon>Aeromonadaceae</taxon>
        <taxon>Aeromonas</taxon>
    </lineage>
</organism>